<dbReference type="Pfam" id="PF17936">
    <property type="entry name" value="Big_6"/>
    <property type="match status" value="1"/>
</dbReference>
<evidence type="ECO:0000313" key="3">
    <source>
        <dbReference type="EMBL" id="WBW50248.1"/>
    </source>
</evidence>
<proteinExistence type="predicted"/>
<dbReference type="PANTHER" id="PTHR43308">
    <property type="entry name" value="OUTER MEMBRANE PROTEIN ALPHA-RELATED"/>
    <property type="match status" value="1"/>
</dbReference>
<dbReference type="EMBL" id="CP115667">
    <property type="protein sequence ID" value="WBW50248.1"/>
    <property type="molecule type" value="Genomic_DNA"/>
</dbReference>
<dbReference type="Gene3D" id="2.60.40.740">
    <property type="match status" value="1"/>
</dbReference>
<dbReference type="RefSeq" id="WP_271191780.1">
    <property type="nucleotide sequence ID" value="NZ_CP115667.1"/>
</dbReference>
<reference evidence="3 4" key="1">
    <citation type="submission" date="2023-01" db="EMBL/GenBank/DDBJ databases">
        <authorList>
            <person name="Lee S.H."/>
            <person name="Jung H.S."/>
            <person name="Yun J.U."/>
        </authorList>
    </citation>
    <scope>NUCLEOTIDE SEQUENCE [LARGE SCALE GENOMIC DNA]</scope>
    <source>
        <strain evidence="3 4">CBA3646</strain>
    </source>
</reference>
<accession>A0ABY7QWH0</accession>
<sequence>MKKKLIIASLAACLVASCMGKPIFAADIGAVLEQPAVSEAVVGDTLTYNLVITVPQDEYHSFAVTLLLDEKLSLDSSELVGVQAGEGIILKNSKVNNQNIVSLSVNDIMALNGVSSFSVALTVKAAQASEDGRFNNSVVLTSQKLDGTENSSQKNLTTSASVTETKQEITVNPIQTEDELLTGTTVANAEVAVYLGDNLLGSQRSYENGVFEIPLVKQPLGTKLTVTSTYVESGKKKVDTKTVVVQDGEGEAADRPIDIGVLEDYTLWGEGMKIKNASREDLARMNAATSLGRFVLVQSDRTNKDIQDALEKIKDAAGYLRVPYMQGYWDKTFKPESPMTRGEVAQVLSTIYLKKAPSGHYSTFKDVKQTDWYADAVGFMEEKGFMGGYYDGTFKPDAAITRAEFAAVLYKFYGEPYGHMSTHYDDVKESHWAKDAIDFVAGEGYMTGRSDTVFAESYPITRAECAKVLNTILGRVPNQSFMDKYSKNPFSDVDAANWAYYHVLEITGN</sequence>
<dbReference type="PROSITE" id="PS51257">
    <property type="entry name" value="PROKAR_LIPOPROTEIN"/>
    <property type="match status" value="1"/>
</dbReference>
<feature type="chain" id="PRO_5045779889" evidence="1">
    <location>
        <begin position="26"/>
        <end position="509"/>
    </location>
</feature>
<feature type="domain" description="SLH" evidence="2">
    <location>
        <begin position="360"/>
        <end position="423"/>
    </location>
</feature>
<organism evidence="3 4">
    <name type="scientific">Peptoniphilus equinus</name>
    <dbReference type="NCBI Taxonomy" id="3016343"/>
    <lineage>
        <taxon>Bacteria</taxon>
        <taxon>Bacillati</taxon>
        <taxon>Bacillota</taxon>
        <taxon>Tissierellia</taxon>
        <taxon>Tissierellales</taxon>
        <taxon>Peptoniphilaceae</taxon>
        <taxon>Peptoniphilus</taxon>
    </lineage>
</organism>
<protein>
    <submittedName>
        <fullName evidence="3">S-layer homology domain-containing protein</fullName>
    </submittedName>
</protein>
<evidence type="ECO:0000313" key="4">
    <source>
        <dbReference type="Proteomes" id="UP001210339"/>
    </source>
</evidence>
<keyword evidence="4" id="KW-1185">Reference proteome</keyword>
<dbReference type="Pfam" id="PF00395">
    <property type="entry name" value="SLH"/>
    <property type="match status" value="3"/>
</dbReference>
<dbReference type="PANTHER" id="PTHR43308:SF5">
    <property type="entry name" value="S-LAYER PROTEIN _ PEPTIDOGLYCAN ENDO-BETA-N-ACETYLGLUCOSAMINIDASE"/>
    <property type="match status" value="1"/>
</dbReference>
<feature type="signal peptide" evidence="1">
    <location>
        <begin position="1"/>
        <end position="25"/>
    </location>
</feature>
<gene>
    <name evidence="3" type="ORF">O6R05_01515</name>
</gene>
<dbReference type="InterPro" id="IPR041498">
    <property type="entry name" value="Big_6"/>
</dbReference>
<dbReference type="PROSITE" id="PS51272">
    <property type="entry name" value="SLH"/>
    <property type="match status" value="2"/>
</dbReference>
<name>A0ABY7QWH0_9FIRM</name>
<dbReference type="Proteomes" id="UP001210339">
    <property type="component" value="Chromosome"/>
</dbReference>
<keyword evidence="1" id="KW-0732">Signal</keyword>
<dbReference type="InterPro" id="IPR051465">
    <property type="entry name" value="Cell_Envelope_Struct_Comp"/>
</dbReference>
<feature type="domain" description="SLH" evidence="2">
    <location>
        <begin position="424"/>
        <end position="483"/>
    </location>
</feature>
<evidence type="ECO:0000259" key="2">
    <source>
        <dbReference type="PROSITE" id="PS51272"/>
    </source>
</evidence>
<evidence type="ECO:0000256" key="1">
    <source>
        <dbReference type="SAM" id="SignalP"/>
    </source>
</evidence>
<dbReference type="InterPro" id="IPR001119">
    <property type="entry name" value="SLH_dom"/>
</dbReference>